<gene>
    <name evidence="2" type="ORF">CLEI1391_LOCUS19973</name>
</gene>
<accession>A0A7S0X0N4</accession>
<organism evidence="2">
    <name type="scientific">Chlamydomonas leiostraca</name>
    <dbReference type="NCBI Taxonomy" id="1034604"/>
    <lineage>
        <taxon>Eukaryota</taxon>
        <taxon>Viridiplantae</taxon>
        <taxon>Chlorophyta</taxon>
        <taxon>core chlorophytes</taxon>
        <taxon>Chlorophyceae</taxon>
        <taxon>CS clade</taxon>
        <taxon>Chlamydomonadales</taxon>
        <taxon>Chlamydomonadaceae</taxon>
        <taxon>Chlamydomonas</taxon>
    </lineage>
</organism>
<protein>
    <submittedName>
        <fullName evidence="2">Uncharacterized protein</fullName>
    </submittedName>
</protein>
<dbReference type="AlphaFoldDB" id="A0A7S0X0N4"/>
<feature type="compositionally biased region" description="Acidic residues" evidence="1">
    <location>
        <begin position="301"/>
        <end position="328"/>
    </location>
</feature>
<reference evidence="2" key="1">
    <citation type="submission" date="2021-01" db="EMBL/GenBank/DDBJ databases">
        <authorList>
            <person name="Corre E."/>
            <person name="Pelletier E."/>
            <person name="Niang G."/>
            <person name="Scheremetjew M."/>
            <person name="Finn R."/>
            <person name="Kale V."/>
            <person name="Holt S."/>
            <person name="Cochrane G."/>
            <person name="Meng A."/>
            <person name="Brown T."/>
            <person name="Cohen L."/>
        </authorList>
    </citation>
    <scope>NUCLEOTIDE SEQUENCE</scope>
    <source>
        <strain evidence="2">SAG 11-49</strain>
    </source>
</reference>
<evidence type="ECO:0000313" key="2">
    <source>
        <dbReference type="EMBL" id="CAD8695787.1"/>
    </source>
</evidence>
<feature type="region of interest" description="Disordered" evidence="1">
    <location>
        <begin position="272"/>
        <end position="328"/>
    </location>
</feature>
<feature type="compositionally biased region" description="Basic residues" evidence="1">
    <location>
        <begin position="286"/>
        <end position="295"/>
    </location>
</feature>
<evidence type="ECO:0000256" key="1">
    <source>
        <dbReference type="SAM" id="MobiDB-lite"/>
    </source>
</evidence>
<proteinExistence type="predicted"/>
<name>A0A7S0X0N4_9CHLO</name>
<sequence>MGCGSSTAGKAGAPMAKDADDFFLERINFQKMGIGKWDRFLNKVEKPVNVVVDIVNAINGVVDDVRDATAIVVGAYRVDLAFSNVKDHDRLLLSLAKADGTPFTPEEIKAKAKDKKVSAADKKLCVARDAVHKAFLTGLKMNATGDALEEAGADPKAKAFNDTLAALRTALGADWKVAFKLEPAGAPGKQGVRAKLAKPKFEKPDSDTYTLLPITLLDIAATKDAKAIFTAEETVAKTAAAFAKALADCPEGSYKLAVKKKKIFVSFPKEGAKLKPKAPAAPKAKPPPKPKAPKPPKKDGEEEEEEELEEEEPEEEEEVEEEEEEEEQ</sequence>
<dbReference type="EMBL" id="HBFB01035544">
    <property type="protein sequence ID" value="CAD8695787.1"/>
    <property type="molecule type" value="Transcribed_RNA"/>
</dbReference>